<dbReference type="RefSeq" id="WP_116058564.1">
    <property type="nucleotide sequence ID" value="NZ_QRDZ01000001.1"/>
</dbReference>
<dbReference type="SMART" id="SM00342">
    <property type="entry name" value="HTH_ARAC"/>
    <property type="match status" value="1"/>
</dbReference>
<dbReference type="EMBL" id="QRDZ01000001">
    <property type="protein sequence ID" value="RED89094.1"/>
    <property type="molecule type" value="Genomic_DNA"/>
</dbReference>
<name>A0A3D9KRS6_9BACL</name>
<evidence type="ECO:0000256" key="1">
    <source>
        <dbReference type="ARBA" id="ARBA00023015"/>
    </source>
</evidence>
<evidence type="ECO:0000259" key="4">
    <source>
        <dbReference type="PROSITE" id="PS01124"/>
    </source>
</evidence>
<evidence type="ECO:0000313" key="6">
    <source>
        <dbReference type="Proteomes" id="UP000256977"/>
    </source>
</evidence>
<dbReference type="GO" id="GO:0003700">
    <property type="term" value="F:DNA-binding transcription factor activity"/>
    <property type="evidence" value="ECO:0007669"/>
    <property type="project" value="InterPro"/>
</dbReference>
<evidence type="ECO:0000313" key="5">
    <source>
        <dbReference type="EMBL" id="RED89094.1"/>
    </source>
</evidence>
<comment type="caution">
    <text evidence="5">The sequence shown here is derived from an EMBL/GenBank/DDBJ whole genome shotgun (WGS) entry which is preliminary data.</text>
</comment>
<dbReference type="InterPro" id="IPR053142">
    <property type="entry name" value="PchR_regulatory_protein"/>
</dbReference>
<evidence type="ECO:0000256" key="3">
    <source>
        <dbReference type="ARBA" id="ARBA00023163"/>
    </source>
</evidence>
<dbReference type="Gene3D" id="1.10.10.60">
    <property type="entry name" value="Homeodomain-like"/>
    <property type="match status" value="2"/>
</dbReference>
<accession>A0A3D9KRS6</accession>
<dbReference type="PANTHER" id="PTHR47893:SF1">
    <property type="entry name" value="REGULATORY PROTEIN PCHR"/>
    <property type="match status" value="1"/>
</dbReference>
<dbReference type="Proteomes" id="UP000256977">
    <property type="component" value="Unassembled WGS sequence"/>
</dbReference>
<dbReference type="InterPro" id="IPR018060">
    <property type="entry name" value="HTH_AraC"/>
</dbReference>
<keyword evidence="6" id="KW-1185">Reference proteome</keyword>
<dbReference type="InterPro" id="IPR009057">
    <property type="entry name" value="Homeodomain-like_sf"/>
</dbReference>
<dbReference type="OrthoDB" id="9782503at2"/>
<dbReference type="PROSITE" id="PS01124">
    <property type="entry name" value="HTH_ARAC_FAMILY_2"/>
    <property type="match status" value="1"/>
</dbReference>
<gene>
    <name evidence="5" type="ORF">DFP98_10165</name>
</gene>
<sequence>MKQIIQSRNVHGYFDGLADLYGSNTVTRDEQRIVLPPLVGEGAIARMKIRPGVEVVASDMTLEEDWQLCIEEDKLFEITYCFSGRSEGYLKGCHFITREQAGSAYSVEDSEVRVSIDSKTRHQCLEIRMTPEQVLDYLADDCARLESWFAQEAGKIRPIGDSLALKRAVHDLAASPYRGALKRLYMESKIMEIIVLAFEEPMRGSEPVRGTWLKKRDIERLHATKQLIVDCIENPLSLKELARAAELNESKLKKGFKELFGMTVFEYVRDRRLEKGATFMLTGQMNVGEAAVAVGYSNPSNFSAAFRKKYGCKPIQYVKDRR</sequence>
<feature type="domain" description="HTH araC/xylS-type" evidence="4">
    <location>
        <begin position="222"/>
        <end position="320"/>
    </location>
</feature>
<dbReference type="PANTHER" id="PTHR47893">
    <property type="entry name" value="REGULATORY PROTEIN PCHR"/>
    <property type="match status" value="1"/>
</dbReference>
<protein>
    <submittedName>
        <fullName evidence="5">AraC-like DNA-binding protein</fullName>
    </submittedName>
</protein>
<proteinExistence type="predicted"/>
<keyword evidence="2 5" id="KW-0238">DNA-binding</keyword>
<dbReference type="GO" id="GO:0043565">
    <property type="term" value="F:sequence-specific DNA binding"/>
    <property type="evidence" value="ECO:0007669"/>
    <property type="project" value="InterPro"/>
</dbReference>
<dbReference type="Pfam" id="PF12833">
    <property type="entry name" value="HTH_18"/>
    <property type="match status" value="1"/>
</dbReference>
<organism evidence="5 6">
    <name type="scientific">Cohnella phaseoli</name>
    <dbReference type="NCBI Taxonomy" id="456490"/>
    <lineage>
        <taxon>Bacteria</taxon>
        <taxon>Bacillati</taxon>
        <taxon>Bacillota</taxon>
        <taxon>Bacilli</taxon>
        <taxon>Bacillales</taxon>
        <taxon>Paenibacillaceae</taxon>
        <taxon>Cohnella</taxon>
    </lineage>
</organism>
<dbReference type="AlphaFoldDB" id="A0A3D9KRS6"/>
<keyword evidence="3" id="KW-0804">Transcription</keyword>
<reference evidence="5 6" key="1">
    <citation type="submission" date="2018-07" db="EMBL/GenBank/DDBJ databases">
        <title>Genomic Encyclopedia of Type Strains, Phase III (KMG-III): the genomes of soil and plant-associated and newly described type strains.</title>
        <authorList>
            <person name="Whitman W."/>
        </authorList>
    </citation>
    <scope>NUCLEOTIDE SEQUENCE [LARGE SCALE GENOMIC DNA]</scope>
    <source>
        <strain evidence="5 6">CECT 7287</strain>
    </source>
</reference>
<dbReference type="InterPro" id="IPR018062">
    <property type="entry name" value="HTH_AraC-typ_CS"/>
</dbReference>
<keyword evidence="1" id="KW-0805">Transcription regulation</keyword>
<evidence type="ECO:0000256" key="2">
    <source>
        <dbReference type="ARBA" id="ARBA00023125"/>
    </source>
</evidence>
<dbReference type="PROSITE" id="PS00041">
    <property type="entry name" value="HTH_ARAC_FAMILY_1"/>
    <property type="match status" value="1"/>
</dbReference>
<dbReference type="SUPFAM" id="SSF46689">
    <property type="entry name" value="Homeodomain-like"/>
    <property type="match status" value="2"/>
</dbReference>